<organism evidence="1">
    <name type="scientific">Thermococcus sp. 26/2</name>
    <dbReference type="NCBI Taxonomy" id="758583"/>
    <lineage>
        <taxon>Archaea</taxon>
        <taxon>Methanobacteriati</taxon>
        <taxon>Methanobacteriota</taxon>
        <taxon>Thermococci</taxon>
        <taxon>Thermococcales</taxon>
        <taxon>Thermococcaceae</taxon>
        <taxon>Thermococcus</taxon>
    </lineage>
</organism>
<accession>D6MY35</accession>
<gene>
    <name evidence="1" type="ORF">t26-12</name>
</gene>
<reference evidence="1" key="1">
    <citation type="journal article" date="2010" name="Nucleic Acids Res.">
        <title>Two novel families of plasmids from hyperthermophilic archaea encoding new families of replication proteins.</title>
        <authorList>
            <person name="Soler N."/>
            <person name="Marguet E."/>
            <person name="Cortez D."/>
            <person name="Desnoues N."/>
            <person name="Keller J."/>
            <person name="van Tilbeurgh H."/>
            <person name="Sezonov G."/>
            <person name="Forterre P."/>
        </authorList>
    </citation>
    <scope>NUCLEOTIDE SEQUENCE</scope>
    <source>
        <strain evidence="1">26/2</strain>
        <plasmid evidence="1">pT26-2</plasmid>
    </source>
</reference>
<geneLocation type="plasmid" evidence="1">
    <name>pT26-2</name>
</geneLocation>
<evidence type="ECO:0000313" key="1">
    <source>
        <dbReference type="EMBL" id="ADF80236.1"/>
    </source>
</evidence>
<sequence length="70" mass="8072">MEIVVVFVSVEMFSTLRYILYPHISTSSVEPSRILFWVRSGTNTKTPPEFRTYLLYPTTNPTMSLVTKPT</sequence>
<dbReference type="AlphaFoldDB" id="D6MY35"/>
<keyword evidence="1" id="KW-0614">Plasmid</keyword>
<dbReference type="EMBL" id="GU056179">
    <property type="protein sequence ID" value="ADF80236.1"/>
    <property type="molecule type" value="Genomic_DNA"/>
</dbReference>
<protein>
    <submittedName>
        <fullName evidence="1">T26-12p</fullName>
    </submittedName>
</protein>
<proteinExistence type="predicted"/>
<name>D6MY35_9EURY</name>